<evidence type="ECO:0000259" key="7">
    <source>
        <dbReference type="Pfam" id="PF06305"/>
    </source>
</evidence>
<name>A0A0K6I1Y1_9BURK</name>
<keyword evidence="9" id="KW-1185">Reference proteome</keyword>
<dbReference type="InterPro" id="IPR010445">
    <property type="entry name" value="LapA_dom"/>
</dbReference>
<evidence type="ECO:0000256" key="5">
    <source>
        <dbReference type="SAM" id="MobiDB-lite"/>
    </source>
</evidence>
<protein>
    <submittedName>
        <fullName evidence="8">Uncharacterized integral membrane protein</fullName>
    </submittedName>
</protein>
<keyword evidence="2 6" id="KW-0812">Transmembrane</keyword>
<keyword evidence="4 6" id="KW-0472">Membrane</keyword>
<dbReference type="GO" id="GO:0005886">
    <property type="term" value="C:plasma membrane"/>
    <property type="evidence" value="ECO:0007669"/>
    <property type="project" value="InterPro"/>
</dbReference>
<feature type="domain" description="Lipopolysaccharide assembly protein A" evidence="7">
    <location>
        <begin position="23"/>
        <end position="70"/>
    </location>
</feature>
<dbReference type="STRING" id="339866.GCA_001418255_01607"/>
<keyword evidence="3 6" id="KW-1133">Transmembrane helix</keyword>
<organism evidence="8 9">
    <name type="scientific">Thiomonas bhubaneswarensis</name>
    <dbReference type="NCBI Taxonomy" id="339866"/>
    <lineage>
        <taxon>Bacteria</taxon>
        <taxon>Pseudomonadati</taxon>
        <taxon>Pseudomonadota</taxon>
        <taxon>Betaproteobacteria</taxon>
        <taxon>Burkholderiales</taxon>
        <taxon>Thiomonas</taxon>
    </lineage>
</organism>
<reference evidence="9" key="1">
    <citation type="submission" date="2015-08" db="EMBL/GenBank/DDBJ databases">
        <authorList>
            <person name="Varghese N."/>
        </authorList>
    </citation>
    <scope>NUCLEOTIDE SEQUENCE [LARGE SCALE GENOMIC DNA]</scope>
    <source>
        <strain evidence="9">DSM 18181</strain>
    </source>
</reference>
<feature type="region of interest" description="Disordered" evidence="5">
    <location>
        <begin position="84"/>
        <end position="106"/>
    </location>
</feature>
<evidence type="ECO:0000256" key="2">
    <source>
        <dbReference type="ARBA" id="ARBA00022692"/>
    </source>
</evidence>
<evidence type="ECO:0000256" key="3">
    <source>
        <dbReference type="ARBA" id="ARBA00022989"/>
    </source>
</evidence>
<evidence type="ECO:0000313" key="9">
    <source>
        <dbReference type="Proteomes" id="UP000183649"/>
    </source>
</evidence>
<sequence>MRILSWFLRLIVFLLLFGLALNNLEPVTLHLLFGTEWRTPMIVLLLVVFALGAVLGVLALLPSWMRHRKRGKVARGGETAQTAAVATPAAQTDFPQHPIDRPIDGV</sequence>
<accession>A0A0K6I1Y1</accession>
<dbReference type="RefSeq" id="WP_055450506.1">
    <property type="nucleotide sequence ID" value="NZ_CYHF01000005.1"/>
</dbReference>
<proteinExistence type="predicted"/>
<dbReference type="Proteomes" id="UP000183649">
    <property type="component" value="Unassembled WGS sequence"/>
</dbReference>
<feature type="transmembrane region" description="Helical" evidence="6">
    <location>
        <begin position="42"/>
        <end position="61"/>
    </location>
</feature>
<evidence type="ECO:0000256" key="4">
    <source>
        <dbReference type="ARBA" id="ARBA00023136"/>
    </source>
</evidence>
<dbReference type="AlphaFoldDB" id="A0A0K6I1Y1"/>
<evidence type="ECO:0000256" key="1">
    <source>
        <dbReference type="ARBA" id="ARBA00022475"/>
    </source>
</evidence>
<evidence type="ECO:0000313" key="8">
    <source>
        <dbReference type="EMBL" id="CUA97076.1"/>
    </source>
</evidence>
<dbReference type="Pfam" id="PF06305">
    <property type="entry name" value="LapA_dom"/>
    <property type="match status" value="1"/>
</dbReference>
<dbReference type="EMBL" id="CYHF01000005">
    <property type="protein sequence ID" value="CUA97076.1"/>
    <property type="molecule type" value="Genomic_DNA"/>
</dbReference>
<evidence type="ECO:0000256" key="6">
    <source>
        <dbReference type="SAM" id="Phobius"/>
    </source>
</evidence>
<keyword evidence="1" id="KW-1003">Cell membrane</keyword>
<gene>
    <name evidence="8" type="ORF">Ga0061069_105101</name>
</gene>